<dbReference type="InterPro" id="IPR036028">
    <property type="entry name" value="SH3-like_dom_sf"/>
</dbReference>
<dbReference type="InterPro" id="IPR004152">
    <property type="entry name" value="GAT_dom"/>
</dbReference>
<keyword evidence="3" id="KW-0472">Membrane</keyword>
<gene>
    <name evidence="8" type="ORF">KCU98_g22399</name>
</gene>
<evidence type="ECO:0000259" key="7">
    <source>
        <dbReference type="PROSITE" id="PS50002"/>
    </source>
</evidence>
<evidence type="ECO:0000256" key="6">
    <source>
        <dbReference type="SAM" id="MobiDB-lite"/>
    </source>
</evidence>
<dbReference type="PANTHER" id="PTHR45929">
    <property type="entry name" value="JAK PATHWAY SIGNAL TRANSDUCTION ADAPTOR MOLECULE"/>
    <property type="match status" value="1"/>
</dbReference>
<feature type="compositionally biased region" description="Pro residues" evidence="6">
    <location>
        <begin position="193"/>
        <end position="207"/>
    </location>
</feature>
<feature type="non-terminal residue" evidence="8">
    <location>
        <position position="295"/>
    </location>
</feature>
<keyword evidence="2 5" id="KW-0728">SH3 domain</keyword>
<sequence length="295" mass="32530">AFKKGDVIAVIESVYKDWWKGSLRGQTGIFPLNYVEKLQDPTREELERDAQTEADVFSQIRNVEKLLALLSVRGETSRDTGSEDEITDLYNQTLSIRPKLIELIGKYSQKKDEFTQLNEKFIKARRDYEALLESSMSQPQYPAPPARQHSGGYYNPYPAMQSGYPSQGPPPDQRFYNQPPPSEPLQQQNAYGYPPPMSNPSATPAPAPFHFLPNGAPPSEARQSPKPMGPGPSAPPGDGGYNPGMQPYNNRPQSIHTLNSGNPQELSTGAYESPTDGRNNVYGAGASVPAPLNYT</sequence>
<feature type="region of interest" description="Disordered" evidence="6">
    <location>
        <begin position="135"/>
        <end position="295"/>
    </location>
</feature>
<dbReference type="GO" id="GO:0033565">
    <property type="term" value="C:ESCRT-0 complex"/>
    <property type="evidence" value="ECO:0007669"/>
    <property type="project" value="TreeGrafter"/>
</dbReference>
<dbReference type="PRINTS" id="PR01887">
    <property type="entry name" value="SPECTRNALPHA"/>
</dbReference>
<feature type="compositionally biased region" description="Polar residues" evidence="6">
    <location>
        <begin position="247"/>
        <end position="267"/>
    </location>
</feature>
<reference evidence="8" key="2">
    <citation type="submission" date="2021-08" db="EMBL/GenBank/DDBJ databases">
        <authorList>
            <person name="Gostincar C."/>
            <person name="Sun X."/>
            <person name="Song Z."/>
            <person name="Gunde-Cimerman N."/>
        </authorList>
    </citation>
    <scope>NUCLEOTIDE SEQUENCE</scope>
    <source>
        <strain evidence="8">EXF-9298</strain>
    </source>
</reference>
<feature type="non-terminal residue" evidence="8">
    <location>
        <position position="1"/>
    </location>
</feature>
<evidence type="ECO:0000256" key="4">
    <source>
        <dbReference type="ARBA" id="ARBA00029433"/>
    </source>
</evidence>
<protein>
    <submittedName>
        <fullName evidence="8">SH3 domain protein</fullName>
    </submittedName>
</protein>
<proteinExistence type="predicted"/>
<dbReference type="PROSITE" id="PS50002">
    <property type="entry name" value="SH3"/>
    <property type="match status" value="1"/>
</dbReference>
<dbReference type="GO" id="GO:0043328">
    <property type="term" value="P:protein transport to vacuole involved in ubiquitin-dependent protein catabolic process via the multivesicular body sorting pathway"/>
    <property type="evidence" value="ECO:0007669"/>
    <property type="project" value="TreeGrafter"/>
</dbReference>
<feature type="domain" description="SH3" evidence="7">
    <location>
        <begin position="1"/>
        <end position="40"/>
    </location>
</feature>
<dbReference type="AlphaFoldDB" id="A0A9P8F1F9"/>
<dbReference type="SUPFAM" id="SSF50044">
    <property type="entry name" value="SH3-domain"/>
    <property type="match status" value="1"/>
</dbReference>
<evidence type="ECO:0000313" key="8">
    <source>
        <dbReference type="EMBL" id="KAG9920087.1"/>
    </source>
</evidence>
<dbReference type="Pfam" id="PF03127">
    <property type="entry name" value="GAT"/>
    <property type="match status" value="1"/>
</dbReference>
<evidence type="ECO:0000256" key="3">
    <source>
        <dbReference type="ARBA" id="ARBA00023136"/>
    </source>
</evidence>
<evidence type="ECO:0000256" key="1">
    <source>
        <dbReference type="ARBA" id="ARBA00004608"/>
    </source>
</evidence>
<dbReference type="CDD" id="cd21386">
    <property type="entry name" value="GAT_Hse1"/>
    <property type="match status" value="1"/>
</dbReference>
<reference evidence="8" key="1">
    <citation type="journal article" date="2021" name="J Fungi (Basel)">
        <title>Virulence traits and population genomics of the black yeast Aureobasidium melanogenum.</title>
        <authorList>
            <person name="Cernosa A."/>
            <person name="Sun X."/>
            <person name="Gostincar C."/>
            <person name="Fang C."/>
            <person name="Gunde-Cimerman N."/>
            <person name="Song Z."/>
        </authorList>
    </citation>
    <scope>NUCLEOTIDE SEQUENCE</scope>
    <source>
        <strain evidence="8">EXF-9298</strain>
    </source>
</reference>
<dbReference type="PANTHER" id="PTHR45929:SF3">
    <property type="entry name" value="JAK PATHWAY SIGNAL TRANSDUCTION ADAPTOR MOLECULE"/>
    <property type="match status" value="1"/>
</dbReference>
<dbReference type="Pfam" id="PF14604">
    <property type="entry name" value="SH3_9"/>
    <property type="match status" value="1"/>
</dbReference>
<dbReference type="Gene3D" id="2.30.30.40">
    <property type="entry name" value="SH3 Domains"/>
    <property type="match status" value="1"/>
</dbReference>
<evidence type="ECO:0000256" key="5">
    <source>
        <dbReference type="PROSITE-ProRule" id="PRU00192"/>
    </source>
</evidence>
<keyword evidence="9" id="KW-1185">Reference proteome</keyword>
<accession>A0A9P8F1F9</accession>
<dbReference type="InterPro" id="IPR050670">
    <property type="entry name" value="STAM"/>
</dbReference>
<dbReference type="GO" id="GO:0035091">
    <property type="term" value="F:phosphatidylinositol binding"/>
    <property type="evidence" value="ECO:0007669"/>
    <property type="project" value="InterPro"/>
</dbReference>
<dbReference type="InterPro" id="IPR001452">
    <property type="entry name" value="SH3_domain"/>
</dbReference>
<dbReference type="Gene3D" id="1.20.5.1940">
    <property type="match status" value="1"/>
</dbReference>
<organism evidence="8 9">
    <name type="scientific">Aureobasidium melanogenum</name>
    <name type="common">Aureobasidium pullulans var. melanogenum</name>
    <dbReference type="NCBI Taxonomy" id="46634"/>
    <lineage>
        <taxon>Eukaryota</taxon>
        <taxon>Fungi</taxon>
        <taxon>Dikarya</taxon>
        <taxon>Ascomycota</taxon>
        <taxon>Pezizomycotina</taxon>
        <taxon>Dothideomycetes</taxon>
        <taxon>Dothideomycetidae</taxon>
        <taxon>Dothideales</taxon>
        <taxon>Saccotheciaceae</taxon>
        <taxon>Aureobasidium</taxon>
    </lineage>
</organism>
<comment type="subcellular location">
    <subcellularLocation>
        <location evidence="4">Endomembrane system</location>
        <topology evidence="4">Peripheral membrane protein</topology>
        <orientation evidence="4">Cytoplasmic side</orientation>
    </subcellularLocation>
    <subcellularLocation>
        <location evidence="1">Endosome membrane</location>
    </subcellularLocation>
</comment>
<evidence type="ECO:0000313" key="9">
    <source>
        <dbReference type="Proteomes" id="UP000729357"/>
    </source>
</evidence>
<dbReference type="GO" id="GO:0043130">
    <property type="term" value="F:ubiquitin binding"/>
    <property type="evidence" value="ECO:0007669"/>
    <property type="project" value="InterPro"/>
</dbReference>
<name>A0A9P8F1F9_AURME</name>
<dbReference type="SMART" id="SM00326">
    <property type="entry name" value="SH3"/>
    <property type="match status" value="1"/>
</dbReference>
<comment type="caution">
    <text evidence="8">The sequence shown here is derived from an EMBL/GenBank/DDBJ whole genome shotgun (WGS) entry which is preliminary data.</text>
</comment>
<feature type="compositionally biased region" description="Pro residues" evidence="6">
    <location>
        <begin position="167"/>
        <end position="183"/>
    </location>
</feature>
<evidence type="ECO:0000256" key="2">
    <source>
        <dbReference type="ARBA" id="ARBA00022443"/>
    </source>
</evidence>
<dbReference type="EMBL" id="JAHFXS010008604">
    <property type="protein sequence ID" value="KAG9920087.1"/>
    <property type="molecule type" value="Genomic_DNA"/>
</dbReference>
<dbReference type="Proteomes" id="UP000729357">
    <property type="component" value="Unassembled WGS sequence"/>
</dbReference>